<comment type="catalytic activity">
    <reaction evidence="12">
        <text>5,6-dihydrouridine(16) in tRNA + NADP(+) = uridine(16) in tRNA + NADPH + H(+)</text>
        <dbReference type="Rhea" id="RHEA:53376"/>
        <dbReference type="Rhea" id="RHEA-COMP:13543"/>
        <dbReference type="Rhea" id="RHEA-COMP:13544"/>
        <dbReference type="ChEBI" id="CHEBI:15378"/>
        <dbReference type="ChEBI" id="CHEBI:57783"/>
        <dbReference type="ChEBI" id="CHEBI:58349"/>
        <dbReference type="ChEBI" id="CHEBI:65315"/>
        <dbReference type="ChEBI" id="CHEBI:74443"/>
        <dbReference type="EC" id="1.3.1.88"/>
    </reaction>
    <physiologicalReaction direction="right-to-left" evidence="12">
        <dbReference type="Rhea" id="RHEA:53378"/>
    </physiologicalReaction>
</comment>
<keyword evidence="6" id="KW-0521">NADP</keyword>
<evidence type="ECO:0000256" key="13">
    <source>
        <dbReference type="ARBA" id="ARBA00048342"/>
    </source>
</evidence>
<dbReference type="EMBL" id="CCBP010000115">
    <property type="protein sequence ID" value="CDO72687.1"/>
    <property type="molecule type" value="Genomic_DNA"/>
</dbReference>
<evidence type="ECO:0000256" key="12">
    <source>
        <dbReference type="ARBA" id="ARBA00047652"/>
    </source>
</evidence>
<evidence type="ECO:0000313" key="19">
    <source>
        <dbReference type="Proteomes" id="UP000029665"/>
    </source>
</evidence>
<comment type="cofactor">
    <cofactor evidence="1">
        <name>FMN</name>
        <dbReference type="ChEBI" id="CHEBI:58210"/>
    </cofactor>
</comment>
<dbReference type="Gene3D" id="3.20.20.70">
    <property type="entry name" value="Aldolase class I"/>
    <property type="match status" value="1"/>
</dbReference>
<keyword evidence="19" id="KW-1185">Reference proteome</keyword>
<dbReference type="InterPro" id="IPR018517">
    <property type="entry name" value="tRNA_hU_synthase_CS"/>
</dbReference>
<evidence type="ECO:0000259" key="17">
    <source>
        <dbReference type="Pfam" id="PF01207"/>
    </source>
</evidence>
<evidence type="ECO:0000256" key="5">
    <source>
        <dbReference type="ARBA" id="ARBA00022694"/>
    </source>
</evidence>
<evidence type="ECO:0000256" key="9">
    <source>
        <dbReference type="ARBA" id="ARBA00038313"/>
    </source>
</evidence>
<keyword evidence="2" id="KW-0285">Flavoprotein</keyword>
<dbReference type="GO" id="GO:0006397">
    <property type="term" value="P:mRNA processing"/>
    <property type="evidence" value="ECO:0007669"/>
    <property type="project" value="UniProtKB-KW"/>
</dbReference>
<evidence type="ECO:0000256" key="16">
    <source>
        <dbReference type="ARBA" id="ARBA00049467"/>
    </source>
</evidence>
<keyword evidence="7" id="KW-0560">Oxidoreductase</keyword>
<keyword evidence="5" id="KW-0819">tRNA processing</keyword>
<protein>
    <recommendedName>
        <fullName evidence="10">tRNA-dihydrouridine(16/17) synthase [NAD(P)(+)]</fullName>
        <ecNumber evidence="10">1.3.1.88</ecNumber>
    </recommendedName>
</protein>
<comment type="catalytic activity">
    <reaction evidence="15">
        <text>a 5,6-dihydrouridine in mRNA + NADP(+) = a uridine in mRNA + NADPH + H(+)</text>
        <dbReference type="Rhea" id="RHEA:69855"/>
        <dbReference type="Rhea" id="RHEA-COMP:14658"/>
        <dbReference type="Rhea" id="RHEA-COMP:17789"/>
        <dbReference type="ChEBI" id="CHEBI:15378"/>
        <dbReference type="ChEBI" id="CHEBI:57783"/>
        <dbReference type="ChEBI" id="CHEBI:58349"/>
        <dbReference type="ChEBI" id="CHEBI:65315"/>
        <dbReference type="ChEBI" id="CHEBI:74443"/>
    </reaction>
    <physiologicalReaction direction="right-to-left" evidence="15">
        <dbReference type="Rhea" id="RHEA:69857"/>
    </physiologicalReaction>
</comment>
<dbReference type="PANTHER" id="PTHR11082:SF5">
    <property type="entry name" value="TRNA-DIHYDROURIDINE(16_17) SYNTHASE [NAD(P)(+)]-LIKE"/>
    <property type="match status" value="1"/>
</dbReference>
<evidence type="ECO:0000256" key="6">
    <source>
        <dbReference type="ARBA" id="ARBA00022857"/>
    </source>
</evidence>
<organism evidence="18 19">
    <name type="scientific">Pycnoporus cinnabarinus</name>
    <name type="common">Cinnabar-red polypore</name>
    <name type="synonym">Trametes cinnabarina</name>
    <dbReference type="NCBI Taxonomy" id="5643"/>
    <lineage>
        <taxon>Eukaryota</taxon>
        <taxon>Fungi</taxon>
        <taxon>Dikarya</taxon>
        <taxon>Basidiomycota</taxon>
        <taxon>Agaricomycotina</taxon>
        <taxon>Agaricomycetes</taxon>
        <taxon>Polyporales</taxon>
        <taxon>Polyporaceae</taxon>
        <taxon>Trametes</taxon>
    </lineage>
</organism>
<sequence>MVNQSDLPFRILVRRYNTSLVYTQMLLPERLLNDREYLEFHRKGLRDGPDAPVVVQLCGNDPETVVRAARQVVDRADAIDLNLGCPQEAAREGHYGGYLLDKKDWALVESIGAHR</sequence>
<dbReference type="InterPro" id="IPR035587">
    <property type="entry name" value="DUS-like_FMN-bd"/>
</dbReference>
<accession>A0A060SDW4</accession>
<evidence type="ECO:0000256" key="4">
    <source>
        <dbReference type="ARBA" id="ARBA00022664"/>
    </source>
</evidence>
<comment type="catalytic activity">
    <reaction evidence="13">
        <text>a 5,6-dihydrouridine in mRNA + NAD(+) = a uridine in mRNA + NADH + H(+)</text>
        <dbReference type="Rhea" id="RHEA:69851"/>
        <dbReference type="Rhea" id="RHEA-COMP:14658"/>
        <dbReference type="Rhea" id="RHEA-COMP:17789"/>
        <dbReference type="ChEBI" id="CHEBI:15378"/>
        <dbReference type="ChEBI" id="CHEBI:57540"/>
        <dbReference type="ChEBI" id="CHEBI:57945"/>
        <dbReference type="ChEBI" id="CHEBI:65315"/>
        <dbReference type="ChEBI" id="CHEBI:74443"/>
    </reaction>
    <physiologicalReaction direction="right-to-left" evidence="13">
        <dbReference type="Rhea" id="RHEA:69853"/>
    </physiologicalReaction>
</comment>
<dbReference type="Proteomes" id="UP000029665">
    <property type="component" value="Unassembled WGS sequence"/>
</dbReference>
<dbReference type="GO" id="GO:0017150">
    <property type="term" value="F:tRNA dihydrouridine synthase activity"/>
    <property type="evidence" value="ECO:0007669"/>
    <property type="project" value="InterPro"/>
</dbReference>
<name>A0A060SDW4_PYCCI</name>
<dbReference type="OrthoDB" id="272303at2759"/>
<proteinExistence type="inferred from homology"/>
<dbReference type="CDD" id="cd02801">
    <property type="entry name" value="DUS_like_FMN"/>
    <property type="match status" value="1"/>
</dbReference>
<evidence type="ECO:0000256" key="3">
    <source>
        <dbReference type="ARBA" id="ARBA00022643"/>
    </source>
</evidence>
<feature type="domain" description="DUS-like FMN-binding" evidence="17">
    <location>
        <begin position="1"/>
        <end position="105"/>
    </location>
</feature>
<gene>
    <name evidence="18" type="ORF">BN946_scf184985.g107</name>
</gene>
<dbReference type="STRING" id="5643.A0A060SDW4"/>
<evidence type="ECO:0000313" key="18">
    <source>
        <dbReference type="EMBL" id="CDO72687.1"/>
    </source>
</evidence>
<dbReference type="AlphaFoldDB" id="A0A060SDW4"/>
<evidence type="ECO:0000256" key="15">
    <source>
        <dbReference type="ARBA" id="ARBA00049447"/>
    </source>
</evidence>
<comment type="catalytic activity">
    <reaction evidence="11">
        <text>5,6-dihydrouridine(17) in tRNA + NAD(+) = uridine(17) in tRNA + NADH + H(+)</text>
        <dbReference type="Rhea" id="RHEA:53372"/>
        <dbReference type="Rhea" id="RHEA-COMP:13541"/>
        <dbReference type="Rhea" id="RHEA-COMP:13542"/>
        <dbReference type="ChEBI" id="CHEBI:15378"/>
        <dbReference type="ChEBI" id="CHEBI:57540"/>
        <dbReference type="ChEBI" id="CHEBI:57945"/>
        <dbReference type="ChEBI" id="CHEBI:65315"/>
        <dbReference type="ChEBI" id="CHEBI:74443"/>
        <dbReference type="EC" id="1.3.1.88"/>
    </reaction>
    <physiologicalReaction direction="right-to-left" evidence="11">
        <dbReference type="Rhea" id="RHEA:53374"/>
    </physiologicalReaction>
</comment>
<evidence type="ECO:0000256" key="8">
    <source>
        <dbReference type="ARBA" id="ARBA00023027"/>
    </source>
</evidence>
<evidence type="ECO:0000256" key="7">
    <source>
        <dbReference type="ARBA" id="ARBA00023002"/>
    </source>
</evidence>
<keyword evidence="3" id="KW-0288">FMN</keyword>
<evidence type="ECO:0000256" key="2">
    <source>
        <dbReference type="ARBA" id="ARBA00022630"/>
    </source>
</evidence>
<dbReference type="PANTHER" id="PTHR11082">
    <property type="entry name" value="TRNA-DIHYDROURIDINE SYNTHASE"/>
    <property type="match status" value="1"/>
</dbReference>
<dbReference type="Pfam" id="PF01207">
    <property type="entry name" value="Dus"/>
    <property type="match status" value="1"/>
</dbReference>
<comment type="similarity">
    <text evidence="9">Belongs to the Dus family. Dus1 subfamily.</text>
</comment>
<evidence type="ECO:0000256" key="10">
    <source>
        <dbReference type="ARBA" id="ARBA00038890"/>
    </source>
</evidence>
<dbReference type="HOGENOM" id="CLU_013299_9_0_1"/>
<keyword evidence="8" id="KW-0520">NAD</keyword>
<comment type="catalytic activity">
    <reaction evidence="14">
        <text>5,6-dihydrouridine(16) in tRNA + NAD(+) = uridine(16) in tRNA + NADH + H(+)</text>
        <dbReference type="Rhea" id="RHEA:53380"/>
        <dbReference type="Rhea" id="RHEA-COMP:13543"/>
        <dbReference type="Rhea" id="RHEA-COMP:13544"/>
        <dbReference type="ChEBI" id="CHEBI:15378"/>
        <dbReference type="ChEBI" id="CHEBI:57540"/>
        <dbReference type="ChEBI" id="CHEBI:57945"/>
        <dbReference type="ChEBI" id="CHEBI:65315"/>
        <dbReference type="ChEBI" id="CHEBI:74443"/>
        <dbReference type="EC" id="1.3.1.88"/>
    </reaction>
    <physiologicalReaction direction="right-to-left" evidence="14">
        <dbReference type="Rhea" id="RHEA:53382"/>
    </physiologicalReaction>
</comment>
<comment type="catalytic activity">
    <reaction evidence="16">
        <text>5,6-dihydrouridine(17) in tRNA + NADP(+) = uridine(17) in tRNA + NADPH + H(+)</text>
        <dbReference type="Rhea" id="RHEA:53368"/>
        <dbReference type="Rhea" id="RHEA-COMP:13541"/>
        <dbReference type="Rhea" id="RHEA-COMP:13542"/>
        <dbReference type="ChEBI" id="CHEBI:15378"/>
        <dbReference type="ChEBI" id="CHEBI:57783"/>
        <dbReference type="ChEBI" id="CHEBI:58349"/>
        <dbReference type="ChEBI" id="CHEBI:65315"/>
        <dbReference type="ChEBI" id="CHEBI:74443"/>
        <dbReference type="EC" id="1.3.1.88"/>
    </reaction>
    <physiologicalReaction direction="right-to-left" evidence="16">
        <dbReference type="Rhea" id="RHEA:53370"/>
    </physiologicalReaction>
</comment>
<evidence type="ECO:0000256" key="11">
    <source>
        <dbReference type="ARBA" id="ARBA00047287"/>
    </source>
</evidence>
<evidence type="ECO:0000256" key="14">
    <source>
        <dbReference type="ARBA" id="ARBA00048934"/>
    </source>
</evidence>
<comment type="caution">
    <text evidence="18">The sequence shown here is derived from an EMBL/GenBank/DDBJ whole genome shotgun (WGS) entry which is preliminary data.</text>
</comment>
<keyword evidence="4" id="KW-0507">mRNA processing</keyword>
<reference evidence="18" key="1">
    <citation type="submission" date="2014-01" db="EMBL/GenBank/DDBJ databases">
        <title>The genome of the white-rot fungus Pycnoporus cinnabarinus: a basidiomycete model with a versatile arsenal for lignocellulosic biomass breakdown.</title>
        <authorList>
            <person name="Levasseur A."/>
            <person name="Lomascolo A."/>
            <person name="Ruiz-Duenas F.J."/>
            <person name="Uzan E."/>
            <person name="Piumi F."/>
            <person name="Kues U."/>
            <person name="Ram A.F.J."/>
            <person name="Murat C."/>
            <person name="Haon M."/>
            <person name="Benoit I."/>
            <person name="Arfi Y."/>
            <person name="Chevret D."/>
            <person name="Drula E."/>
            <person name="Kwon M.J."/>
            <person name="Gouret P."/>
            <person name="Lesage-Meessen L."/>
            <person name="Lombard V."/>
            <person name="Mariette J."/>
            <person name="Noirot C."/>
            <person name="Park J."/>
            <person name="Patyshakuliyeva A."/>
            <person name="Wieneger R.A.B."/>
            <person name="Wosten H.A.B."/>
            <person name="Martin F."/>
            <person name="Coutinho P.M."/>
            <person name="de Vries R."/>
            <person name="Martinez A.T."/>
            <person name="Klopp C."/>
            <person name="Pontarotti P."/>
            <person name="Henrissat B."/>
            <person name="Record E."/>
        </authorList>
    </citation>
    <scope>NUCLEOTIDE SEQUENCE [LARGE SCALE GENOMIC DNA]</scope>
    <source>
        <strain evidence="18">BRFM137</strain>
    </source>
</reference>
<dbReference type="EC" id="1.3.1.88" evidence="10"/>
<dbReference type="PROSITE" id="PS01136">
    <property type="entry name" value="UPF0034"/>
    <property type="match status" value="1"/>
</dbReference>
<dbReference type="GO" id="GO:0050660">
    <property type="term" value="F:flavin adenine dinucleotide binding"/>
    <property type="evidence" value="ECO:0007669"/>
    <property type="project" value="InterPro"/>
</dbReference>
<dbReference type="SUPFAM" id="SSF51395">
    <property type="entry name" value="FMN-linked oxidoreductases"/>
    <property type="match status" value="1"/>
</dbReference>
<dbReference type="InterPro" id="IPR013785">
    <property type="entry name" value="Aldolase_TIM"/>
</dbReference>
<evidence type="ECO:0000256" key="1">
    <source>
        <dbReference type="ARBA" id="ARBA00001917"/>
    </source>
</evidence>